<dbReference type="Gene3D" id="1.10.220.160">
    <property type="match status" value="1"/>
</dbReference>
<dbReference type="InterPro" id="IPR011990">
    <property type="entry name" value="TPR-like_helical_dom_sf"/>
</dbReference>
<dbReference type="Proteomes" id="UP001314170">
    <property type="component" value="Unassembled WGS sequence"/>
</dbReference>
<feature type="domain" description="SET" evidence="7">
    <location>
        <begin position="54"/>
        <end position="319"/>
    </location>
</feature>
<evidence type="ECO:0000256" key="4">
    <source>
        <dbReference type="ARBA" id="ARBA00023015"/>
    </source>
</evidence>
<evidence type="ECO:0000313" key="9">
    <source>
        <dbReference type="EMBL" id="CAK7347035.1"/>
    </source>
</evidence>
<dbReference type="InterPro" id="IPR046341">
    <property type="entry name" value="SET_dom_sf"/>
</dbReference>
<reference evidence="9 10" key="1">
    <citation type="submission" date="2024-01" db="EMBL/GenBank/DDBJ databases">
        <authorList>
            <person name="Waweru B."/>
        </authorList>
    </citation>
    <scope>NUCLEOTIDE SEQUENCE [LARGE SCALE GENOMIC DNA]</scope>
</reference>
<keyword evidence="2 6" id="KW-0863">Zinc-finger</keyword>
<accession>A0AAV1S6W6</accession>
<evidence type="ECO:0000256" key="1">
    <source>
        <dbReference type="ARBA" id="ARBA00022723"/>
    </source>
</evidence>
<keyword evidence="5" id="KW-0804">Transcription</keyword>
<organism evidence="9 10">
    <name type="scientific">Dovyalis caffra</name>
    <dbReference type="NCBI Taxonomy" id="77055"/>
    <lineage>
        <taxon>Eukaryota</taxon>
        <taxon>Viridiplantae</taxon>
        <taxon>Streptophyta</taxon>
        <taxon>Embryophyta</taxon>
        <taxon>Tracheophyta</taxon>
        <taxon>Spermatophyta</taxon>
        <taxon>Magnoliopsida</taxon>
        <taxon>eudicotyledons</taxon>
        <taxon>Gunneridae</taxon>
        <taxon>Pentapetalae</taxon>
        <taxon>rosids</taxon>
        <taxon>fabids</taxon>
        <taxon>Malpighiales</taxon>
        <taxon>Salicaceae</taxon>
        <taxon>Flacourtieae</taxon>
        <taxon>Dovyalis</taxon>
    </lineage>
</organism>
<dbReference type="Gene3D" id="6.10.140.2220">
    <property type="match status" value="1"/>
</dbReference>
<evidence type="ECO:0000256" key="6">
    <source>
        <dbReference type="PROSITE-ProRule" id="PRU00134"/>
    </source>
</evidence>
<dbReference type="Pfam" id="PF00856">
    <property type="entry name" value="SET"/>
    <property type="match status" value="1"/>
</dbReference>
<dbReference type="AlphaFoldDB" id="A0AAV1S6W6"/>
<dbReference type="InterPro" id="IPR002893">
    <property type="entry name" value="Znf_MYND"/>
</dbReference>
<evidence type="ECO:0000259" key="8">
    <source>
        <dbReference type="PROSITE" id="PS50865"/>
    </source>
</evidence>
<dbReference type="Pfam" id="PF01753">
    <property type="entry name" value="zf-MYND"/>
    <property type="match status" value="1"/>
</dbReference>
<dbReference type="GO" id="GO:0140566">
    <property type="term" value="F:histone reader activity"/>
    <property type="evidence" value="ECO:0007669"/>
    <property type="project" value="InterPro"/>
</dbReference>
<keyword evidence="10" id="KW-1185">Reference proteome</keyword>
<dbReference type="Gene3D" id="2.170.270.10">
    <property type="entry name" value="SET domain"/>
    <property type="match status" value="1"/>
</dbReference>
<dbReference type="InterPro" id="IPR049914">
    <property type="entry name" value="PHD1-3/5-6"/>
</dbReference>
<dbReference type="PANTHER" id="PTHR33304:SF49">
    <property type="entry name" value="OS12G0161500 PROTEIN"/>
    <property type="match status" value="1"/>
</dbReference>
<sequence length="932" mass="104742">MNETIWLAGIMRLCERSEGEVRGQNKRRGVGFGLRRKQRVIGTGMIKVCCGRLEAVGLSKGHVIPNRNGGEGMFGNVRIGEREGEVILSQEPYVCVPNNSSTVSRCDGCFASESLKKCSACQVVWYCGSTCQKSEWKLHRLECNALSRLEKEKRKSVTPSIRLMVRLYLRRKLQNEMIAHQLLFLAYVLTIFDCFDCQAIPTSVTDNYNLVEALVSHIKDLDEKQLVLYAQMANLVHWILQWPEINIKEIAENFSKLACNAHTICDCELRPLGTGIYPVVSIINHSCLPNAVLIFEGRLAVIRAVEHIPKGAEVRVELHIISIFIVSSGSVLDSVHKVPRPFEVSIAYIETAGSTMTRQKALKEQHTPSLPADNTYVLLKGQYVDIQESAILEGYRCKDDRCNGFLLLDSGVYPELHPLLGLQYYTCGKIEWLLGDTEDSIKSLTRAVEILRITHGTNSPFMKELMMKLDEARAEASYNLSSKDEARNKNVAEQVFDMFVELLQNLVCQKCGDRGYPEALNYCVMCEVVAEHSYCLDVVPKDLDKDLVWTCWFCSSGNDGGHDTLDSYTQLSTSDQAVKFVSKQEQKASDAYLKGVKKAERIKRGRSLQSDEVEADKRVCLTNSTDREADKRVCLTKSTDRELDCSQLQEENKRTLFHGESSDEHQKSSEHGMLIAEDRGGANEEVLTVEKEASQNGKSDLPKISDHDANLNVQPFEENENTLSGGESCAQDQNLSEQNRLILDVGGGSNEVVNCSEKETSHNGTGDLPEILDQDFNTNAEPILDPIWRGGFTINNGNFEVMNGLVAYTSNQASPKVRETASLLPGLVSIEMLPRLEVFPKRFATTVVTAGDIGLYIFPEKERDERAFDELLDSIIEQDLALKAVLENAELLLFTSLQLPLHNWRYRGKYYLWGLFSRRKSCRLNRREHVTA</sequence>
<dbReference type="InterPro" id="IPR001214">
    <property type="entry name" value="SET_dom"/>
</dbReference>
<dbReference type="Pfam" id="PF23121">
    <property type="entry name" value="SPOC_AIPP2"/>
    <property type="match status" value="1"/>
</dbReference>
<dbReference type="SUPFAM" id="SSF57903">
    <property type="entry name" value="FYVE/PHD zinc finger"/>
    <property type="match status" value="1"/>
</dbReference>
<keyword evidence="4" id="KW-0805">Transcription regulation</keyword>
<dbReference type="PROSITE" id="PS50865">
    <property type="entry name" value="ZF_MYND_2"/>
    <property type="match status" value="1"/>
</dbReference>
<evidence type="ECO:0000313" key="10">
    <source>
        <dbReference type="Proteomes" id="UP001314170"/>
    </source>
</evidence>
<dbReference type="SUPFAM" id="SSF82199">
    <property type="entry name" value="SET domain"/>
    <property type="match status" value="1"/>
</dbReference>
<feature type="domain" description="MYND-type" evidence="8">
    <location>
        <begin position="106"/>
        <end position="143"/>
    </location>
</feature>
<dbReference type="PANTHER" id="PTHR33304">
    <property type="match status" value="1"/>
</dbReference>
<dbReference type="PROSITE" id="PS01360">
    <property type="entry name" value="ZF_MYND_1"/>
    <property type="match status" value="1"/>
</dbReference>
<evidence type="ECO:0000256" key="5">
    <source>
        <dbReference type="ARBA" id="ARBA00023163"/>
    </source>
</evidence>
<keyword evidence="3" id="KW-0862">Zinc</keyword>
<dbReference type="PROSITE" id="PS50280">
    <property type="entry name" value="SET"/>
    <property type="match status" value="1"/>
</dbReference>
<name>A0AAV1S6W6_9ROSI</name>
<comment type="caution">
    <text evidence="9">The sequence shown here is derived from an EMBL/GenBank/DDBJ whole genome shotgun (WGS) entry which is preliminary data.</text>
</comment>
<dbReference type="Gene3D" id="1.25.40.10">
    <property type="entry name" value="Tetratricopeptide repeat domain"/>
    <property type="match status" value="1"/>
</dbReference>
<dbReference type="GO" id="GO:0008270">
    <property type="term" value="F:zinc ion binding"/>
    <property type="evidence" value="ECO:0007669"/>
    <property type="project" value="UniProtKB-KW"/>
</dbReference>
<gene>
    <name evidence="9" type="ORF">DCAF_LOCUS19715</name>
</gene>
<proteinExistence type="predicted"/>
<dbReference type="InterPro" id="IPR011011">
    <property type="entry name" value="Znf_FYVE_PHD"/>
</dbReference>
<evidence type="ECO:0000259" key="7">
    <source>
        <dbReference type="PROSITE" id="PS50280"/>
    </source>
</evidence>
<dbReference type="InterPro" id="IPR056280">
    <property type="entry name" value="AIPP2-like_SPOC"/>
</dbReference>
<protein>
    <submittedName>
        <fullName evidence="9">Uncharacterized protein</fullName>
    </submittedName>
</protein>
<keyword evidence="1" id="KW-0479">Metal-binding</keyword>
<dbReference type="EMBL" id="CAWUPB010001173">
    <property type="protein sequence ID" value="CAK7347035.1"/>
    <property type="molecule type" value="Genomic_DNA"/>
</dbReference>
<evidence type="ECO:0000256" key="2">
    <source>
        <dbReference type="ARBA" id="ARBA00022771"/>
    </source>
</evidence>
<dbReference type="GO" id="GO:0034244">
    <property type="term" value="P:negative regulation of transcription elongation by RNA polymerase II"/>
    <property type="evidence" value="ECO:0007669"/>
    <property type="project" value="InterPro"/>
</dbReference>
<evidence type="ECO:0000256" key="3">
    <source>
        <dbReference type="ARBA" id="ARBA00022833"/>
    </source>
</evidence>